<name>A0A9R1CB96_9BACT</name>
<comment type="caution">
    <text evidence="1">The sequence shown here is derived from an EMBL/GenBank/DDBJ whole genome shotgun (WGS) entry which is preliminary data.</text>
</comment>
<dbReference type="AlphaFoldDB" id="A0A9R1CB96"/>
<proteinExistence type="predicted"/>
<evidence type="ECO:0000313" key="1">
    <source>
        <dbReference type="EMBL" id="GJG59443.1"/>
    </source>
</evidence>
<dbReference type="Proteomes" id="UP000825483">
    <property type="component" value="Unassembled WGS sequence"/>
</dbReference>
<sequence length="124" mass="14794">MFPVIQLFDTDKPNEVVTLEFQDKQKTPKINIGADIWDRNITYFYKMVASKKYIYALYHGEKYQYAMRKSQTGHFFSYIVKMDWNGNVVNTFKVNKYLQCIGVDNEDRFLIAFDGNNFLYFTHP</sequence>
<dbReference type="EMBL" id="BPUB01000002">
    <property type="protein sequence ID" value="GJG59443.1"/>
    <property type="molecule type" value="Genomic_DNA"/>
</dbReference>
<keyword evidence="2" id="KW-1185">Reference proteome</keyword>
<accession>A0A9R1CB96</accession>
<protein>
    <submittedName>
        <fullName evidence="1">Uncharacterized protein</fullName>
    </submittedName>
</protein>
<evidence type="ECO:0000313" key="2">
    <source>
        <dbReference type="Proteomes" id="UP000825483"/>
    </source>
</evidence>
<organism evidence="1 2">
    <name type="scientific">Prevotella lacticifex</name>
    <dbReference type="NCBI Taxonomy" id="2854755"/>
    <lineage>
        <taxon>Bacteria</taxon>
        <taxon>Pseudomonadati</taxon>
        <taxon>Bacteroidota</taxon>
        <taxon>Bacteroidia</taxon>
        <taxon>Bacteroidales</taxon>
        <taxon>Prevotellaceae</taxon>
        <taxon>Prevotella</taxon>
    </lineage>
</organism>
<reference evidence="1" key="1">
    <citation type="journal article" date="2022" name="Int. J. Syst. Evol. Microbiol.">
        <title>Prevotella lacticifex sp. nov., isolated from the rumen of cows.</title>
        <authorList>
            <person name="Shinkai T."/>
            <person name="Ikeyama N."/>
            <person name="Kumagai M."/>
            <person name="Ohmori H."/>
            <person name="Sakamoto M."/>
            <person name="Ohkuma M."/>
            <person name="Mitsumori M."/>
        </authorList>
    </citation>
    <scope>NUCLEOTIDE SEQUENCE</scope>
    <source>
        <strain evidence="1">R5076</strain>
    </source>
</reference>
<gene>
    <name evidence="1" type="ORF">PRLR5076_22940</name>
</gene>